<evidence type="ECO:0000256" key="1">
    <source>
        <dbReference type="ARBA" id="ARBA00005350"/>
    </source>
</evidence>
<dbReference type="OrthoDB" id="191150at2759"/>
<name>A0A9N8ZEC3_9GLOM</name>
<dbReference type="GO" id="GO:0017128">
    <property type="term" value="F:phospholipid scramblase activity"/>
    <property type="evidence" value="ECO:0007669"/>
    <property type="project" value="InterPro"/>
</dbReference>
<evidence type="ECO:0000256" key="2">
    <source>
        <dbReference type="RuleBase" id="RU363116"/>
    </source>
</evidence>
<dbReference type="Proteomes" id="UP000789572">
    <property type="component" value="Unassembled WGS sequence"/>
</dbReference>
<dbReference type="SUPFAM" id="SSF54518">
    <property type="entry name" value="Tubby C-terminal domain-like"/>
    <property type="match status" value="1"/>
</dbReference>
<evidence type="ECO:0000256" key="3">
    <source>
        <dbReference type="SAM" id="MobiDB-lite"/>
    </source>
</evidence>
<feature type="region of interest" description="Disordered" evidence="3">
    <location>
        <begin position="313"/>
        <end position="353"/>
    </location>
</feature>
<sequence length="353" mass="40408">MQSIFTRVCREPLHFTRKQLSNYNVHIRPAVPAISTLIRSHSSVKSPAEFGTVKVRNEDTDLNKSGSAYYFPSTKTSVTLPHNRADVLSSTSPAAMILANSALVVTRQLEMLNVFLGFEQANKYAILDPSGHNVGYIAEQQTSFTSLLLRQAFRTHRSFTAVVMDVNGNVTLKLWRPFAWINSRLFVSTAEDEPIGEVQQQWHFWRRRYNLFVKQRQFAKIDGGFWTWNFTLENERGGVLGKVDRNFRGFGREIFTDTGQYVIRMDATEGQVREMTLDERAVTLAAAVSIDFDYFSRHSSHGAIFPMEFFSQEDELQEDSAETENRHEDQVEELDESNETNSWFGTWDDGGDD</sequence>
<dbReference type="Pfam" id="PF03803">
    <property type="entry name" value="Scramblase"/>
    <property type="match status" value="1"/>
</dbReference>
<dbReference type="InterPro" id="IPR025659">
    <property type="entry name" value="Tubby-like_C"/>
</dbReference>
<accession>A0A9N8ZEC3</accession>
<comment type="caution">
    <text evidence="4">The sequence shown here is derived from an EMBL/GenBank/DDBJ whole genome shotgun (WGS) entry which is preliminary data.</text>
</comment>
<dbReference type="GO" id="GO:0005886">
    <property type="term" value="C:plasma membrane"/>
    <property type="evidence" value="ECO:0007669"/>
    <property type="project" value="TreeGrafter"/>
</dbReference>
<gene>
    <name evidence="4" type="ORF">POCULU_LOCUS2207</name>
</gene>
<dbReference type="AlphaFoldDB" id="A0A9N8ZEC3"/>
<comment type="similarity">
    <text evidence="1 2">Belongs to the phospholipid scramblase family.</text>
</comment>
<reference evidence="4" key="1">
    <citation type="submission" date="2021-06" db="EMBL/GenBank/DDBJ databases">
        <authorList>
            <person name="Kallberg Y."/>
            <person name="Tangrot J."/>
            <person name="Rosling A."/>
        </authorList>
    </citation>
    <scope>NUCLEOTIDE SEQUENCE</scope>
    <source>
        <strain evidence="4">IA702</strain>
    </source>
</reference>
<evidence type="ECO:0000313" key="5">
    <source>
        <dbReference type="Proteomes" id="UP000789572"/>
    </source>
</evidence>
<proteinExistence type="inferred from homology"/>
<organism evidence="4 5">
    <name type="scientific">Paraglomus occultum</name>
    <dbReference type="NCBI Taxonomy" id="144539"/>
    <lineage>
        <taxon>Eukaryota</taxon>
        <taxon>Fungi</taxon>
        <taxon>Fungi incertae sedis</taxon>
        <taxon>Mucoromycota</taxon>
        <taxon>Glomeromycotina</taxon>
        <taxon>Glomeromycetes</taxon>
        <taxon>Paraglomerales</taxon>
        <taxon>Paraglomeraceae</taxon>
        <taxon>Paraglomus</taxon>
    </lineage>
</organism>
<evidence type="ECO:0000313" key="4">
    <source>
        <dbReference type="EMBL" id="CAG8493636.1"/>
    </source>
</evidence>
<feature type="compositionally biased region" description="Acidic residues" evidence="3">
    <location>
        <begin position="313"/>
        <end position="322"/>
    </location>
</feature>
<dbReference type="PANTHER" id="PTHR23248">
    <property type="entry name" value="PHOSPHOLIPID SCRAMBLASE-RELATED"/>
    <property type="match status" value="1"/>
</dbReference>
<dbReference type="InterPro" id="IPR005552">
    <property type="entry name" value="Scramblase"/>
</dbReference>
<dbReference type="EMBL" id="CAJVPJ010000197">
    <property type="protein sequence ID" value="CAG8493636.1"/>
    <property type="molecule type" value="Genomic_DNA"/>
</dbReference>
<dbReference type="PANTHER" id="PTHR23248:SF9">
    <property type="entry name" value="PHOSPHOLIPID SCRAMBLASE"/>
    <property type="match status" value="1"/>
</dbReference>
<protein>
    <recommendedName>
        <fullName evidence="2">Phospholipid scramblase</fullName>
    </recommendedName>
</protein>
<keyword evidence="5" id="KW-1185">Reference proteome</keyword>